<proteinExistence type="inferred from homology"/>
<dbReference type="PANTHER" id="PTHR31658">
    <property type="entry name" value="CONSERVED OLIGOMERIC GOLGI COMPLEX SUBUNIT 1"/>
    <property type="match status" value="1"/>
</dbReference>
<reference evidence="10" key="1">
    <citation type="submission" date="2014-09" db="EMBL/GenBank/DDBJ databases">
        <authorList>
            <person name="Sharma Rahul"/>
            <person name="Thines Marco"/>
        </authorList>
    </citation>
    <scope>NUCLEOTIDE SEQUENCE [LARGE SCALE GENOMIC DNA]</scope>
</reference>
<evidence type="ECO:0000256" key="2">
    <source>
        <dbReference type="ARBA" id="ARBA00006653"/>
    </source>
</evidence>
<evidence type="ECO:0000256" key="3">
    <source>
        <dbReference type="ARBA" id="ARBA00020978"/>
    </source>
</evidence>
<evidence type="ECO:0000256" key="7">
    <source>
        <dbReference type="ARBA" id="ARBA00023136"/>
    </source>
</evidence>
<sequence length="986" mass="111516">MVSDESEADFLRRLSVADAKVLLERTRKEKENKTKEMQKMISVRYRDLIESADKIVNMHSAALRLEGSLKEMPDTWKHMDLTLAEALTITDPSCSNKVNRNISSLESQPSELVEKFTNEEKAVFLAEVPEMMWQSLDKGETLQSLMLYQVAIKLYCNMTDRKVAEKFPFLQAQWACIQSFKPRLLSCADSYLTCRGLESHFYANNLCALVVLNDSPITAGKLFEIYLNSRHKWMMLPHKSDDDKRAHHKSSTKEIRALIVILKSIIMTITQAEEIFGSENEKGILQTMSQLSDIFKNDLAQFCLSGELLNALNAWFQWNRRQILDLALPIISSINSISLLSKIRSRLYTISMNSAGYENVSFLSRVHGIEDFSKDQQASVGAASIFSVLFAKAFRKQTRDLVQNCFAKALDAIKLQIRASLDATAASFSQSECRLRNMEFFDYFDHIHKKAADLDGSDLQVVLKEEFFRTLFKLVFFFEQEYSHVETQDINAAIGAKYLPSVYLSIANILAGIVAGFQSQIKQLFPGSADNVLVPDKDPSLSIVGNIFDKYSRNGFVEKAQFDAFFEDTLGDRKGLVCFIDEELNQVDAVGFYSLYLFTEIRLSALYPQSFVNVLYGLSKKYCQTWASILVKQKIQPLREFLLTEQYNLTNEKWIDTHESWTEQVIASEVVDDDSGDILSDTDVSIGDEKIWLPWCETPAVSSCLFSCCYCVDDANRMIQNSLGASKEQIKMMHRNIHEVFVEQVTIVSVSVYDNAVSLLVDARATQSNSVLNFGECCIQQFLFDMYFVRATLGSSDFIRFGWGDELSEKDCSCGLVKLKGLFERMREFIDPVDWEIYGPQLIQNVVLQFRKSRLLFSSLSESNDINKINGKEVAVEAQTTKPLARIAEPVARFSLLPVPSNRRGLEHTMSRSSHNNLAEKRNREANSSLFHERIAADNGSQSSSITLQNLLSSSASANLFSATTSGTNLFSSAAKGIVFFICNDK</sequence>
<comment type="subcellular location">
    <subcellularLocation>
        <location evidence="1">Golgi apparatus membrane</location>
        <topology evidence="1">Peripheral membrane protein</topology>
    </subcellularLocation>
</comment>
<dbReference type="AlphaFoldDB" id="A0A0P1AFX8"/>
<feature type="coiled-coil region" evidence="8">
    <location>
        <begin position="16"/>
        <end position="43"/>
    </location>
</feature>
<comment type="similarity">
    <text evidence="2">Belongs to the COG1 family.</text>
</comment>
<organism evidence="9 10">
    <name type="scientific">Plasmopara halstedii</name>
    <name type="common">Downy mildew of sunflower</name>
    <dbReference type="NCBI Taxonomy" id="4781"/>
    <lineage>
        <taxon>Eukaryota</taxon>
        <taxon>Sar</taxon>
        <taxon>Stramenopiles</taxon>
        <taxon>Oomycota</taxon>
        <taxon>Peronosporomycetes</taxon>
        <taxon>Peronosporales</taxon>
        <taxon>Peronosporaceae</taxon>
        <taxon>Plasmopara</taxon>
    </lineage>
</organism>
<dbReference type="EMBL" id="CCYD01000468">
    <property type="protein sequence ID" value="CEG40038.1"/>
    <property type="molecule type" value="Genomic_DNA"/>
</dbReference>
<dbReference type="GO" id="GO:0006891">
    <property type="term" value="P:intra-Golgi vesicle-mediated transport"/>
    <property type="evidence" value="ECO:0007669"/>
    <property type="project" value="InterPro"/>
</dbReference>
<keyword evidence="9" id="KW-0449">Lipoprotein</keyword>
<evidence type="ECO:0000256" key="6">
    <source>
        <dbReference type="ARBA" id="ARBA00023034"/>
    </source>
</evidence>
<evidence type="ECO:0000256" key="8">
    <source>
        <dbReference type="SAM" id="Coils"/>
    </source>
</evidence>
<keyword evidence="8" id="KW-0175">Coiled coil</keyword>
<dbReference type="RefSeq" id="XP_024576407.1">
    <property type="nucleotide sequence ID" value="XM_024725652.1"/>
</dbReference>
<dbReference type="Pfam" id="PF08700">
    <property type="entry name" value="VPS51_Exo84_N"/>
    <property type="match status" value="1"/>
</dbReference>
<protein>
    <recommendedName>
        <fullName evidence="3">Conserved oligomeric Golgi complex subunit 1</fullName>
    </recommendedName>
</protein>
<dbReference type="GO" id="GO:0015031">
    <property type="term" value="P:protein transport"/>
    <property type="evidence" value="ECO:0007669"/>
    <property type="project" value="UniProtKB-KW"/>
</dbReference>
<evidence type="ECO:0000256" key="1">
    <source>
        <dbReference type="ARBA" id="ARBA00004395"/>
    </source>
</evidence>
<name>A0A0P1AFX8_PLAHL</name>
<dbReference type="OrthoDB" id="46189at2759"/>
<keyword evidence="10" id="KW-1185">Reference proteome</keyword>
<dbReference type="GeneID" id="36405315"/>
<evidence type="ECO:0000313" key="9">
    <source>
        <dbReference type="EMBL" id="CEG40038.1"/>
    </source>
</evidence>
<keyword evidence="5" id="KW-0653">Protein transport</keyword>
<evidence type="ECO:0000256" key="5">
    <source>
        <dbReference type="ARBA" id="ARBA00022927"/>
    </source>
</evidence>
<dbReference type="PANTHER" id="PTHR31658:SF0">
    <property type="entry name" value="CONSERVED OLIGOMERIC GOLGI COMPLEX SUBUNIT 1"/>
    <property type="match status" value="1"/>
</dbReference>
<evidence type="ECO:0000256" key="4">
    <source>
        <dbReference type="ARBA" id="ARBA00022448"/>
    </source>
</evidence>
<dbReference type="STRING" id="4781.A0A0P1AFX8"/>
<dbReference type="GO" id="GO:0000139">
    <property type="term" value="C:Golgi membrane"/>
    <property type="evidence" value="ECO:0007669"/>
    <property type="project" value="UniProtKB-SubCell"/>
</dbReference>
<dbReference type="Proteomes" id="UP000054928">
    <property type="component" value="Unassembled WGS sequence"/>
</dbReference>
<accession>A0A0P1AFX8</accession>
<dbReference type="InterPro" id="IPR033370">
    <property type="entry name" value="COG1"/>
</dbReference>
<dbReference type="GO" id="GO:0017119">
    <property type="term" value="C:Golgi transport complex"/>
    <property type="evidence" value="ECO:0007669"/>
    <property type="project" value="InterPro"/>
</dbReference>
<evidence type="ECO:0000313" key="10">
    <source>
        <dbReference type="Proteomes" id="UP000054928"/>
    </source>
</evidence>
<keyword evidence="4" id="KW-0813">Transport</keyword>
<keyword evidence="6" id="KW-0333">Golgi apparatus</keyword>
<keyword evidence="7" id="KW-0472">Membrane</keyword>
<dbReference type="OMA" id="ASERMWA"/>